<organism evidence="1 2">
    <name type="scientific">Vagococcus zengguangii</name>
    <dbReference type="NCBI Taxonomy" id="2571750"/>
    <lineage>
        <taxon>Bacteria</taxon>
        <taxon>Bacillati</taxon>
        <taxon>Bacillota</taxon>
        <taxon>Bacilli</taxon>
        <taxon>Lactobacillales</taxon>
        <taxon>Enterococcaceae</taxon>
        <taxon>Vagococcus</taxon>
    </lineage>
</organism>
<dbReference type="Proteomes" id="UP000298615">
    <property type="component" value="Chromosome"/>
</dbReference>
<dbReference type="OrthoDB" id="2155814at2"/>
<dbReference type="Pfam" id="PF08864">
    <property type="entry name" value="UPF0302"/>
    <property type="match status" value="1"/>
</dbReference>
<dbReference type="InterPro" id="IPR014957">
    <property type="entry name" value="IDEAL_dom"/>
</dbReference>
<accession>A0A4D7CQN2</accession>
<dbReference type="InterPro" id="IPR011188">
    <property type="entry name" value="UPF0302"/>
</dbReference>
<dbReference type="InterPro" id="IPR014963">
    <property type="entry name" value="UPF0302_N"/>
</dbReference>
<dbReference type="PIRSF" id="PIRSF007165">
    <property type="entry name" value="UCP007165"/>
    <property type="match status" value="1"/>
</dbReference>
<dbReference type="SMART" id="SM00914">
    <property type="entry name" value="IDEAL"/>
    <property type="match status" value="1"/>
</dbReference>
<proteinExistence type="predicted"/>
<dbReference type="InterPro" id="IPR027393">
    <property type="entry name" value="Virus_scaffolding_prot_C"/>
</dbReference>
<evidence type="ECO:0000313" key="1">
    <source>
        <dbReference type="EMBL" id="QCI86475.1"/>
    </source>
</evidence>
<keyword evidence="2" id="KW-1185">Reference proteome</keyword>
<dbReference type="InterPro" id="IPR038091">
    <property type="entry name" value="UPF0302_N_sf"/>
</dbReference>
<evidence type="ECO:0000313" key="2">
    <source>
        <dbReference type="Proteomes" id="UP000298615"/>
    </source>
</evidence>
<name>A0A4D7CQN2_9ENTE</name>
<dbReference type="Pfam" id="PF08858">
    <property type="entry name" value="IDEAL"/>
    <property type="match status" value="1"/>
</dbReference>
<sequence>MISTEEKKLFLTWVLQNIRFNDREAYWLINYIVTHETVLKKVKIIEQVEKTPRGIKFSDIKQKEPAFQMFKHHLTFDHGEQIFHEIRANVLFDLYLEFNLEDAWKNEELMRVLEDNPYAPWNEQVYVKANHNVLDELEATFNEQSIREAIDLALEQGNHQRFNELSQVLNRQLKAKTK</sequence>
<gene>
    <name evidence="1" type="ORF">FA707_05610</name>
</gene>
<dbReference type="Gene3D" id="3.40.1530.30">
    <property type="entry name" value="Uncharacterised family UPF0302, N-terminal domain"/>
    <property type="match status" value="1"/>
</dbReference>
<dbReference type="Gene3D" id="4.10.810.10">
    <property type="entry name" value="Virus Scaffolding Protein, Chain A"/>
    <property type="match status" value="1"/>
</dbReference>
<dbReference type="RefSeq" id="WP_136953306.1">
    <property type="nucleotide sequence ID" value="NZ_CP039712.1"/>
</dbReference>
<protein>
    <submittedName>
        <fullName evidence="1">IDEAL domain-containing protein</fullName>
    </submittedName>
</protein>
<dbReference type="AlphaFoldDB" id="A0A4D7CQN2"/>
<reference evidence="1 2" key="1">
    <citation type="submission" date="2019-04" db="EMBL/GenBank/DDBJ databases">
        <title>Vagococcus sp. nov., isolated from faeces of yaks (Bos grunniens).</title>
        <authorList>
            <person name="Ge Y."/>
        </authorList>
    </citation>
    <scope>NUCLEOTIDE SEQUENCE [LARGE SCALE GENOMIC DNA]</scope>
    <source>
        <strain evidence="1 2">MN-17</strain>
    </source>
</reference>
<dbReference type="KEGG" id="vao:FA707_05610"/>
<dbReference type="EMBL" id="CP039712">
    <property type="protein sequence ID" value="QCI86475.1"/>
    <property type="molecule type" value="Genomic_DNA"/>
</dbReference>